<evidence type="ECO:0000256" key="1">
    <source>
        <dbReference type="SAM" id="MobiDB-lite"/>
    </source>
</evidence>
<comment type="caution">
    <text evidence="3">The sequence shown here is derived from an EMBL/GenBank/DDBJ whole genome shotgun (WGS) entry which is preliminary data.</text>
</comment>
<dbReference type="InterPro" id="IPR006861">
    <property type="entry name" value="HABP4_PAIRBP1-bd"/>
</dbReference>
<feature type="compositionally biased region" description="Basic and acidic residues" evidence="1">
    <location>
        <begin position="33"/>
        <end position="47"/>
    </location>
</feature>
<gene>
    <name evidence="3" type="ORF">C2E21_7681</name>
</gene>
<organism evidence="3 4">
    <name type="scientific">Chlorella sorokiniana</name>
    <name type="common">Freshwater green alga</name>
    <dbReference type="NCBI Taxonomy" id="3076"/>
    <lineage>
        <taxon>Eukaryota</taxon>
        <taxon>Viridiplantae</taxon>
        <taxon>Chlorophyta</taxon>
        <taxon>core chlorophytes</taxon>
        <taxon>Trebouxiophyceae</taxon>
        <taxon>Chlorellales</taxon>
        <taxon>Chlorellaceae</taxon>
        <taxon>Chlorella clade</taxon>
        <taxon>Chlorella</taxon>
    </lineage>
</organism>
<dbReference type="AlphaFoldDB" id="A0A2P6TGU8"/>
<evidence type="ECO:0000259" key="2">
    <source>
        <dbReference type="SMART" id="SM01233"/>
    </source>
</evidence>
<feature type="region of interest" description="Disordered" evidence="1">
    <location>
        <begin position="33"/>
        <end position="59"/>
    </location>
</feature>
<accession>A0A2P6TGU8</accession>
<dbReference type="Pfam" id="PF04774">
    <property type="entry name" value="HABP4_PAI-RBP1"/>
    <property type="match status" value="1"/>
</dbReference>
<proteinExistence type="predicted"/>
<evidence type="ECO:0000313" key="4">
    <source>
        <dbReference type="Proteomes" id="UP000239899"/>
    </source>
</evidence>
<dbReference type="Proteomes" id="UP000239899">
    <property type="component" value="Unassembled WGS sequence"/>
</dbReference>
<name>A0A2P6TGU8_CHLSO</name>
<dbReference type="OrthoDB" id="506794at2759"/>
<dbReference type="SMART" id="SM01233">
    <property type="entry name" value="HABP4_PAI-RBP1"/>
    <property type="match status" value="1"/>
</dbReference>
<evidence type="ECO:0000313" key="3">
    <source>
        <dbReference type="EMBL" id="PRW33511.1"/>
    </source>
</evidence>
<protein>
    <submittedName>
        <fullName evidence="3">Plasminogen activator inhibitor 1 RNA-binding-like</fullName>
    </submittedName>
</protein>
<reference evidence="3 4" key="1">
    <citation type="journal article" date="2018" name="Plant J.">
        <title>Genome sequences of Chlorella sorokiniana UTEX 1602 and Micractinium conductrix SAG 241.80: implications to maltose excretion by a green alga.</title>
        <authorList>
            <person name="Arriola M.B."/>
            <person name="Velmurugan N."/>
            <person name="Zhang Y."/>
            <person name="Plunkett M.H."/>
            <person name="Hondzo H."/>
            <person name="Barney B.M."/>
        </authorList>
    </citation>
    <scope>NUCLEOTIDE SEQUENCE [LARGE SCALE GENOMIC DNA]</scope>
    <source>
        <strain evidence="4">UTEX 1602</strain>
    </source>
</reference>
<feature type="domain" description="Hyaluronan/mRNA-binding protein" evidence="2">
    <location>
        <begin position="30"/>
        <end position="103"/>
    </location>
</feature>
<sequence>MDAPISPKGISKDAQRHVGDYVHHVEKAKEMRLERQDGTGRAHEFKKNGAGKGNWGSLNDDVIEGEEEVEEEGPVAVSPKDFVDNEEVLTLDEFEARKAAEKA</sequence>
<dbReference type="EMBL" id="LHPG02000016">
    <property type="protein sequence ID" value="PRW33511.1"/>
    <property type="molecule type" value="Genomic_DNA"/>
</dbReference>
<keyword evidence="4" id="KW-1185">Reference proteome</keyword>